<sequence>MDMFMGNKIILLLSYLFILSGCNNHTEKINCETNGIPTGSITLKGFEKFKIDNIFFQNINDTTKYKFDITKIDSIGGDEIIINVNSDIYEGINNNDFKIIINDTINFLVTDINIKPIERFGNFGSVGYECVLIDYKVNDSIIKGNEIIIYNNFLKKKS</sequence>
<proteinExistence type="predicted"/>
<reference evidence="1 2" key="1">
    <citation type="journal article" date="2017" name="Infect. Genet. Evol.">
        <title>Comparative genome analysis of fish pathogen Flavobacterium columnare reveals extensive sequence diversity within the species.</title>
        <authorList>
            <person name="Kayansamruaj P."/>
            <person name="Dong H.T."/>
            <person name="Hirono I."/>
            <person name="Kondo H."/>
            <person name="Senapin S."/>
            <person name="Rodkhum C."/>
        </authorList>
    </citation>
    <scope>NUCLEOTIDE SEQUENCE [LARGE SCALE GENOMIC DNA]</scope>
    <source>
        <strain evidence="1 2">1214</strain>
    </source>
</reference>
<name>A0A246G777_9FLAO</name>
<evidence type="ECO:0000313" key="1">
    <source>
        <dbReference type="EMBL" id="OWP74210.1"/>
    </source>
</evidence>
<dbReference type="EMBL" id="MTCY01000086">
    <property type="protein sequence ID" value="OWP74210.1"/>
    <property type="molecule type" value="Genomic_DNA"/>
</dbReference>
<organism evidence="1 2">
    <name type="scientific">Flavobacterium columnare</name>
    <dbReference type="NCBI Taxonomy" id="996"/>
    <lineage>
        <taxon>Bacteria</taxon>
        <taxon>Pseudomonadati</taxon>
        <taxon>Bacteroidota</taxon>
        <taxon>Flavobacteriia</taxon>
        <taxon>Flavobacteriales</taxon>
        <taxon>Flavobacteriaceae</taxon>
        <taxon>Flavobacterium</taxon>
    </lineage>
</organism>
<dbReference type="Proteomes" id="UP000198034">
    <property type="component" value="Unassembled WGS sequence"/>
</dbReference>
<comment type="caution">
    <text evidence="1">The sequence shown here is derived from an EMBL/GenBank/DDBJ whole genome shotgun (WGS) entry which is preliminary data.</text>
</comment>
<evidence type="ECO:0000313" key="2">
    <source>
        <dbReference type="Proteomes" id="UP000198034"/>
    </source>
</evidence>
<gene>
    <name evidence="1" type="ORF">BWK62_14820</name>
</gene>
<protein>
    <submittedName>
        <fullName evidence="1">Uncharacterized protein</fullName>
    </submittedName>
</protein>
<dbReference type="AlphaFoldDB" id="A0A246G777"/>
<accession>A0A246G777</accession>